<evidence type="ECO:0000256" key="4">
    <source>
        <dbReference type="SAM" id="MobiDB-lite"/>
    </source>
</evidence>
<dbReference type="InterPro" id="IPR008978">
    <property type="entry name" value="HSP20-like_chaperone"/>
</dbReference>
<gene>
    <name evidence="6" type="primary">sHsp-cp1</name>
</gene>
<name>G3XEY8_9LILI</name>
<dbReference type="PANTHER" id="PTHR46733">
    <property type="entry name" value="26.5 KDA HEAT SHOCK PROTEIN, MITOCHONDRIAL"/>
    <property type="match status" value="1"/>
</dbReference>
<dbReference type="Gene3D" id="2.60.40.790">
    <property type="match status" value="1"/>
</dbReference>
<proteinExistence type="inferred from homology"/>
<dbReference type="PANTHER" id="PTHR46733:SF4">
    <property type="entry name" value="HEAT SHOCK PROTEIN 21, CHLOROPLASTIC"/>
    <property type="match status" value="1"/>
</dbReference>
<dbReference type="SUPFAM" id="SSF49764">
    <property type="entry name" value="HSP20-like chaperones"/>
    <property type="match status" value="1"/>
</dbReference>
<feature type="domain" description="SHSP" evidence="5">
    <location>
        <begin position="137"/>
        <end position="245"/>
    </location>
</feature>
<dbReference type="GO" id="GO:0009408">
    <property type="term" value="P:response to heat"/>
    <property type="evidence" value="ECO:0007669"/>
    <property type="project" value="InterPro"/>
</dbReference>
<evidence type="ECO:0000256" key="3">
    <source>
        <dbReference type="RuleBase" id="RU003616"/>
    </source>
</evidence>
<feature type="region of interest" description="Disordered" evidence="4">
    <location>
        <begin position="1"/>
        <end position="106"/>
    </location>
</feature>
<dbReference type="PROSITE" id="PS01031">
    <property type="entry name" value="SHSP"/>
    <property type="match status" value="1"/>
</dbReference>
<dbReference type="AlphaFoldDB" id="G3XEY8"/>
<organism evidence="6">
    <name type="scientific">Potamogeton malaianus</name>
    <dbReference type="NCBI Taxonomy" id="246697"/>
    <lineage>
        <taxon>Eukaryota</taxon>
        <taxon>Viridiplantae</taxon>
        <taxon>Streptophyta</taxon>
        <taxon>Embryophyta</taxon>
        <taxon>Tracheophyta</taxon>
        <taxon>Spermatophyta</taxon>
        <taxon>Magnoliopsida</taxon>
        <taxon>Liliopsida</taxon>
        <taxon>Potamogetonaceae</taxon>
        <taxon>Potamogeton</taxon>
    </lineage>
</organism>
<evidence type="ECO:0000256" key="2">
    <source>
        <dbReference type="PROSITE-ProRule" id="PRU00285"/>
    </source>
</evidence>
<sequence>MANACISATSAQTTPPPSSPHVLRTRSSIGPWCSVSFPPQDNRNRSRRFQKRIVNPNRTIPRANNGNEEAKVDVHVDRSQRRNDTGTDIERRARRPSIDISPFGLVDPMSPMRTMRQVLDTMDRMFDDAMSFTGSNRVTGEIRSPWDIKEEEKEVKMRFDMPGLSKEDVKVSVEDDMLIIRGESRTEEGKEEEWYRRSMSSYDTRFVLADDVEKDQIKAELKNGVLMVTIPKKEVDRKVIDVQVQ</sequence>
<feature type="compositionally biased region" description="Basic and acidic residues" evidence="4">
    <location>
        <begin position="68"/>
        <end position="91"/>
    </location>
</feature>
<dbReference type="Pfam" id="PF00011">
    <property type="entry name" value="HSP20"/>
    <property type="match status" value="1"/>
</dbReference>
<protein>
    <submittedName>
        <fullName evidence="6">Chloroplast-localized small heat shock protein</fullName>
    </submittedName>
</protein>
<dbReference type="InterPro" id="IPR044587">
    <property type="entry name" value="HSP21-like"/>
</dbReference>
<evidence type="ECO:0000313" key="6">
    <source>
        <dbReference type="EMBL" id="BAL04261.1"/>
    </source>
</evidence>
<evidence type="ECO:0000256" key="1">
    <source>
        <dbReference type="ARBA" id="ARBA00023016"/>
    </source>
</evidence>
<dbReference type="FunFam" id="2.60.40.790:FF:000059">
    <property type="entry name" value="26.5 kDa heat shock protein, mitochondrial"/>
    <property type="match status" value="1"/>
</dbReference>
<reference evidence="6" key="1">
    <citation type="submission" date="2010-10" db="EMBL/GenBank/DDBJ databases">
        <title>Contrasting acclimation responses to water temperature in two Potamogeton species, identified using gene-specific oligonucleotide microarray analysis.</title>
        <authorList>
            <person name="Amano M."/>
            <person name="IIda S."/>
            <person name="Iwasaki T."/>
            <person name="Inui H."/>
            <person name="Fukami Y."/>
            <person name="Kosuge K."/>
        </authorList>
    </citation>
    <scope>NUCLEOTIDE SEQUENCE</scope>
</reference>
<feature type="compositionally biased region" description="Polar residues" evidence="4">
    <location>
        <begin position="56"/>
        <end position="67"/>
    </location>
</feature>
<evidence type="ECO:0000259" key="5">
    <source>
        <dbReference type="PROSITE" id="PS01031"/>
    </source>
</evidence>
<dbReference type="EMBL" id="AB594809">
    <property type="protein sequence ID" value="BAL04261.1"/>
    <property type="molecule type" value="Genomic_DNA"/>
</dbReference>
<dbReference type="CDD" id="cd06464">
    <property type="entry name" value="ACD_sHsps-like"/>
    <property type="match status" value="1"/>
</dbReference>
<accession>G3XEY8</accession>
<keyword evidence="1 6" id="KW-0346">Stress response</keyword>
<comment type="similarity">
    <text evidence="2 3">Belongs to the small heat shock protein (HSP20) family.</text>
</comment>
<dbReference type="InterPro" id="IPR002068">
    <property type="entry name" value="A-crystallin/Hsp20_dom"/>
</dbReference>